<dbReference type="GeneID" id="19888381"/>
<dbReference type="Pfam" id="PF00149">
    <property type="entry name" value="Metallophos"/>
    <property type="match status" value="1"/>
</dbReference>
<dbReference type="Proteomes" id="UP000002762">
    <property type="component" value="Unassembled WGS sequence"/>
</dbReference>
<evidence type="ECO:0000313" key="3">
    <source>
        <dbReference type="EMBL" id="EJP65500.1"/>
    </source>
</evidence>
<gene>
    <name evidence="3" type="ORF">BBA_05369</name>
</gene>
<dbReference type="PANTHER" id="PTHR12905:SF0">
    <property type="entry name" value="CALCINEURIN-LIKE PHOSPHOESTERASE DOMAIN-CONTAINING PROTEIN"/>
    <property type="match status" value="1"/>
</dbReference>
<dbReference type="GO" id="GO:0016787">
    <property type="term" value="F:hydrolase activity"/>
    <property type="evidence" value="ECO:0007669"/>
    <property type="project" value="InterPro"/>
</dbReference>
<organism evidence="3 4">
    <name type="scientific">Beauveria bassiana (strain ARSEF 2860)</name>
    <name type="common">White muscardine disease fungus</name>
    <name type="synonym">Tritirachium shiotae</name>
    <dbReference type="NCBI Taxonomy" id="655819"/>
    <lineage>
        <taxon>Eukaryota</taxon>
        <taxon>Fungi</taxon>
        <taxon>Dikarya</taxon>
        <taxon>Ascomycota</taxon>
        <taxon>Pezizomycotina</taxon>
        <taxon>Sordariomycetes</taxon>
        <taxon>Hypocreomycetidae</taxon>
        <taxon>Hypocreales</taxon>
        <taxon>Cordycipitaceae</taxon>
        <taxon>Beauveria</taxon>
    </lineage>
</organism>
<evidence type="ECO:0000313" key="4">
    <source>
        <dbReference type="Proteomes" id="UP000002762"/>
    </source>
</evidence>
<dbReference type="RefSeq" id="XP_008598688.1">
    <property type="nucleotide sequence ID" value="XM_008600466.1"/>
</dbReference>
<dbReference type="CDD" id="cd07379">
    <property type="entry name" value="MPP_239FB"/>
    <property type="match status" value="1"/>
</dbReference>
<dbReference type="EMBL" id="JH725163">
    <property type="protein sequence ID" value="EJP65500.1"/>
    <property type="molecule type" value="Genomic_DNA"/>
</dbReference>
<dbReference type="HOGENOM" id="CLU_041441_2_1_1"/>
<dbReference type="OrthoDB" id="630188at2759"/>
<protein>
    <submittedName>
        <fullName evidence="3">Ser/Thr protein phosphatase family protein</fullName>
    </submittedName>
</protein>
<keyword evidence="4" id="KW-1185">Reference proteome</keyword>
<name>J4W548_BEAB2</name>
<dbReference type="InterPro" id="IPR004843">
    <property type="entry name" value="Calcineurin-like_PHP"/>
</dbReference>
<evidence type="ECO:0000256" key="1">
    <source>
        <dbReference type="SAM" id="MobiDB-lite"/>
    </source>
</evidence>
<dbReference type="InterPro" id="IPR029052">
    <property type="entry name" value="Metallo-depent_PP-like"/>
</dbReference>
<evidence type="ECO:0000259" key="2">
    <source>
        <dbReference type="Pfam" id="PF00149"/>
    </source>
</evidence>
<dbReference type="InterPro" id="IPR051693">
    <property type="entry name" value="UPF0046_metallophosphoest"/>
</dbReference>
<accession>J4W548</accession>
<dbReference type="PANTHER" id="PTHR12905">
    <property type="entry name" value="METALLOPHOSPHOESTERASE"/>
    <property type="match status" value="1"/>
</dbReference>
<proteinExistence type="predicted"/>
<reference evidence="3 4" key="1">
    <citation type="journal article" date="2012" name="Sci. Rep.">
        <title>Genomic perspectives on the evolution of fungal entomopathogenicity in Beauveria bassiana.</title>
        <authorList>
            <person name="Xiao G."/>
            <person name="Ying S.H."/>
            <person name="Zheng P."/>
            <person name="Wang Z.L."/>
            <person name="Zhang S."/>
            <person name="Xie X.Q."/>
            <person name="Shang Y."/>
            <person name="St Leger R.J."/>
            <person name="Zhao G.P."/>
            <person name="Wang C."/>
            <person name="Feng M.G."/>
        </authorList>
    </citation>
    <scope>NUCLEOTIDE SEQUENCE [LARGE SCALE GENOMIC DNA]</scope>
    <source>
        <strain evidence="3 4">ARSEF 2860</strain>
    </source>
</reference>
<sequence>MRGSRFKAQDAPDLSPSSSGQAYSRQLLRLTLLPLSRFTLMQQIRFLVLSDTHDNAFPDPASLPAVDVVIHCGDLTMIGGLSNYRRALESLAACPAVVKLVIPGNHDVSLDAKWWEENLDSDDEQDEPVRARALFTSDDYTRRGVRLLDEGGHKVTLQDGRAFTVYASQYTPGFGGYAFGYDPDEDRFNGEKRIPEEIDIVMTHGPARLPSLASPEGTSGPAYRLDLGGEHGNSDGIKRHLGCSRLWEAIARVRPKMHCFGHIHEGYGVQRATFYTNTTMVAVTDVDAAEREGLPYISAAVGDGTTLLINASIMTHGEEDNNKPWLVDMAF</sequence>
<feature type="region of interest" description="Disordered" evidence="1">
    <location>
        <begin position="1"/>
        <end position="20"/>
    </location>
</feature>
<dbReference type="InParanoid" id="J4W548"/>
<feature type="domain" description="Calcineurin-like phosphoesterase" evidence="2">
    <location>
        <begin position="44"/>
        <end position="265"/>
    </location>
</feature>
<dbReference type="SUPFAM" id="SSF56300">
    <property type="entry name" value="Metallo-dependent phosphatases"/>
    <property type="match status" value="1"/>
</dbReference>
<dbReference type="AlphaFoldDB" id="J4W548"/>
<dbReference type="Gene3D" id="3.60.21.10">
    <property type="match status" value="1"/>
</dbReference>